<gene>
    <name evidence="2" type="ORF">P175DRAFT_0524193</name>
</gene>
<dbReference type="GeneID" id="63816235"/>
<name>A0A2T5LUB1_9EURO</name>
<organism evidence="2 3">
    <name type="scientific">Aspergillus ochraceoroseus IBT 24754</name>
    <dbReference type="NCBI Taxonomy" id="1392256"/>
    <lineage>
        <taxon>Eukaryota</taxon>
        <taxon>Fungi</taxon>
        <taxon>Dikarya</taxon>
        <taxon>Ascomycota</taxon>
        <taxon>Pezizomycotina</taxon>
        <taxon>Eurotiomycetes</taxon>
        <taxon>Eurotiomycetidae</taxon>
        <taxon>Eurotiales</taxon>
        <taxon>Aspergillaceae</taxon>
        <taxon>Aspergillus</taxon>
        <taxon>Aspergillus subgen. Nidulantes</taxon>
    </lineage>
</organism>
<evidence type="ECO:0000256" key="1">
    <source>
        <dbReference type="SAM" id="MobiDB-lite"/>
    </source>
</evidence>
<dbReference type="OrthoDB" id="5403157at2759"/>
<protein>
    <submittedName>
        <fullName evidence="2">Uncharacterized protein</fullName>
    </submittedName>
</protein>
<dbReference type="VEuPathDB" id="FungiDB:P175DRAFT_0524193"/>
<evidence type="ECO:0000313" key="3">
    <source>
        <dbReference type="Proteomes" id="UP000244073"/>
    </source>
</evidence>
<feature type="compositionally biased region" description="Low complexity" evidence="1">
    <location>
        <begin position="77"/>
        <end position="90"/>
    </location>
</feature>
<accession>A0A2T5LUB1</accession>
<comment type="caution">
    <text evidence="2">The sequence shown here is derived from an EMBL/GenBank/DDBJ whole genome shotgun (WGS) entry which is preliminary data.</text>
</comment>
<feature type="compositionally biased region" description="Low complexity" evidence="1">
    <location>
        <begin position="1"/>
        <end position="36"/>
    </location>
</feature>
<dbReference type="Proteomes" id="UP000244073">
    <property type="component" value="Unassembled WGS sequence"/>
</dbReference>
<feature type="region of interest" description="Disordered" evidence="1">
    <location>
        <begin position="293"/>
        <end position="318"/>
    </location>
</feature>
<feature type="compositionally biased region" description="Polar residues" evidence="1">
    <location>
        <begin position="204"/>
        <end position="226"/>
    </location>
</feature>
<feature type="compositionally biased region" description="Low complexity" evidence="1">
    <location>
        <begin position="192"/>
        <end position="202"/>
    </location>
</feature>
<feature type="compositionally biased region" description="Basic and acidic residues" evidence="1">
    <location>
        <begin position="352"/>
        <end position="365"/>
    </location>
</feature>
<dbReference type="EMBL" id="MSFN02000005">
    <property type="protein sequence ID" value="PTU19876.1"/>
    <property type="molecule type" value="Genomic_DNA"/>
</dbReference>
<feature type="compositionally biased region" description="Basic and acidic residues" evidence="1">
    <location>
        <begin position="146"/>
        <end position="164"/>
    </location>
</feature>
<feature type="region of interest" description="Disordered" evidence="1">
    <location>
        <begin position="1"/>
        <end position="275"/>
    </location>
</feature>
<proteinExistence type="predicted"/>
<feature type="region of interest" description="Disordered" evidence="1">
    <location>
        <begin position="347"/>
        <end position="378"/>
    </location>
</feature>
<reference evidence="2 3" key="1">
    <citation type="journal article" date="2018" name="Proc. Natl. Acad. Sci. U.S.A.">
        <title>Linking secondary metabolites to gene clusters through genome sequencing of six diverse Aspergillus species.</title>
        <authorList>
            <person name="Kaerboelling I."/>
            <person name="Vesth T.C."/>
            <person name="Frisvad J.C."/>
            <person name="Nybo J.L."/>
            <person name="Theobald S."/>
            <person name="Kuo A."/>
            <person name="Bowyer P."/>
            <person name="Matsuda Y."/>
            <person name="Mondo S."/>
            <person name="Lyhne E.K."/>
            <person name="Kogle M.E."/>
            <person name="Clum A."/>
            <person name="Lipzen A."/>
            <person name="Salamov A."/>
            <person name="Ngan C.Y."/>
            <person name="Daum C."/>
            <person name="Chiniquy J."/>
            <person name="Barry K."/>
            <person name="LaButti K."/>
            <person name="Haridas S."/>
            <person name="Simmons B.A."/>
            <person name="Magnuson J.K."/>
            <person name="Mortensen U.H."/>
            <person name="Larsen T.O."/>
            <person name="Grigoriev I.V."/>
            <person name="Baker S.E."/>
            <person name="Andersen M.R."/>
        </authorList>
    </citation>
    <scope>NUCLEOTIDE SEQUENCE [LARGE SCALE GENOMIC DNA]</scope>
    <source>
        <strain evidence="2 3">IBT 24754</strain>
    </source>
</reference>
<dbReference type="AlphaFoldDB" id="A0A2T5LUB1"/>
<evidence type="ECO:0000313" key="2">
    <source>
        <dbReference type="EMBL" id="PTU19876.1"/>
    </source>
</evidence>
<sequence length="378" mass="41436">MATSQPSSSLSTSATFTTTASSSSSSPLLYPSSCSSDHSVPLPPRGPSWSPSYRPTSRAHGQLESLIARHGRPTRFSLSSLEELTATTSTYNPPSPLSRPRSPVPEFSDSFEARTSYRSKSRPIPIPKRFPNSSDDDLPVTPLTGRFERDYFPPRDLSPEKNRDPYTYPRTKSHWPSRRPSDHHRSSRMRSDSSTFYSSVVSQPMPSSGCSDSPQPSRSRAQNTSKPAPVFHLDALPQFHPAVYQSPSSSQALSGQPPSPRQPLQQLYRVGSSSRDPVLQYRELVEGVVLHKAPSRPLSPSPAAPRLDPLRSPGPVTPLALEEAGGYITAGAAYSSELSLRTLQHSAPAPDLLERMIARESERTRQKAKRTPRGGENL</sequence>
<dbReference type="RefSeq" id="XP_040751268.1">
    <property type="nucleotide sequence ID" value="XM_040899353.1"/>
</dbReference>